<dbReference type="Pfam" id="PF22691">
    <property type="entry name" value="Thiolase_C_1"/>
    <property type="match status" value="1"/>
</dbReference>
<keyword evidence="3" id="KW-0012">Acyltransferase</keyword>
<dbReference type="InterPro" id="IPR055140">
    <property type="entry name" value="Thiolase_C_2"/>
</dbReference>
<evidence type="ECO:0000259" key="2">
    <source>
        <dbReference type="Pfam" id="PF22691"/>
    </source>
</evidence>
<dbReference type="SUPFAM" id="SSF53901">
    <property type="entry name" value="Thiolase-like"/>
    <property type="match status" value="1"/>
</dbReference>
<evidence type="ECO:0000259" key="1">
    <source>
        <dbReference type="Pfam" id="PF00108"/>
    </source>
</evidence>
<dbReference type="PIRSF" id="PIRSF000429">
    <property type="entry name" value="Ac-CoA_Ac_transf"/>
    <property type="match status" value="1"/>
</dbReference>
<comment type="caution">
    <text evidence="3">The sequence shown here is derived from an EMBL/GenBank/DDBJ whole genome shotgun (WGS) entry which is preliminary data.</text>
</comment>
<dbReference type="EMBL" id="PEYD01000066">
    <property type="protein sequence ID" value="PIS39166.1"/>
    <property type="molecule type" value="Genomic_DNA"/>
</dbReference>
<organism evidence="3 4">
    <name type="scientific">Candidatus Nealsonbacteria bacterium CG08_land_8_20_14_0_20_38_20</name>
    <dbReference type="NCBI Taxonomy" id="1974705"/>
    <lineage>
        <taxon>Bacteria</taxon>
        <taxon>Candidatus Nealsoniibacteriota</taxon>
    </lineage>
</organism>
<accession>A0A2H0YL59</accession>
<evidence type="ECO:0000313" key="3">
    <source>
        <dbReference type="EMBL" id="PIS39166.1"/>
    </source>
</evidence>
<feature type="domain" description="Thiolase C-terminal" evidence="2">
    <location>
        <begin position="294"/>
        <end position="413"/>
    </location>
</feature>
<dbReference type="PANTHER" id="PTHR42870">
    <property type="entry name" value="ACETYL-COA C-ACETYLTRANSFERASE"/>
    <property type="match status" value="1"/>
</dbReference>
<reference evidence="4" key="1">
    <citation type="submission" date="2017-09" db="EMBL/GenBank/DDBJ databases">
        <title>Depth-based differentiation of microbial function through sediment-hosted aquifers and enrichment of novel symbionts in the deep terrestrial subsurface.</title>
        <authorList>
            <person name="Probst A.J."/>
            <person name="Ladd B."/>
            <person name="Jarett J.K."/>
            <person name="Geller-Mcgrath D.E."/>
            <person name="Sieber C.M.K."/>
            <person name="Emerson J.B."/>
            <person name="Anantharaman K."/>
            <person name="Thomas B.C."/>
            <person name="Malmstrom R."/>
            <person name="Stieglmeier M."/>
            <person name="Klingl A."/>
            <person name="Woyke T."/>
            <person name="Ryan C.M."/>
            <person name="Banfield J.F."/>
        </authorList>
    </citation>
    <scope>NUCLEOTIDE SEQUENCE [LARGE SCALE GENOMIC DNA]</scope>
</reference>
<dbReference type="Proteomes" id="UP000230088">
    <property type="component" value="Unassembled WGS sequence"/>
</dbReference>
<name>A0A2H0YL59_9BACT</name>
<dbReference type="InterPro" id="IPR002155">
    <property type="entry name" value="Thiolase"/>
</dbReference>
<dbReference type="Pfam" id="PF00108">
    <property type="entry name" value="Thiolase_N"/>
    <property type="match status" value="1"/>
</dbReference>
<dbReference type="AlphaFoldDB" id="A0A2H0YL59"/>
<dbReference type="CDD" id="cd00829">
    <property type="entry name" value="SCP-x_thiolase"/>
    <property type="match status" value="1"/>
</dbReference>
<proteinExistence type="predicted"/>
<dbReference type="GO" id="GO:0016747">
    <property type="term" value="F:acyltransferase activity, transferring groups other than amino-acyl groups"/>
    <property type="evidence" value="ECO:0007669"/>
    <property type="project" value="InterPro"/>
</dbReference>
<protein>
    <submittedName>
        <fullName evidence="3">Acetyl-CoA acyltransferase</fullName>
    </submittedName>
</protein>
<evidence type="ECO:0000313" key="4">
    <source>
        <dbReference type="Proteomes" id="UP000230088"/>
    </source>
</evidence>
<dbReference type="InterPro" id="IPR020616">
    <property type="entry name" value="Thiolase_N"/>
</dbReference>
<dbReference type="PANTHER" id="PTHR42870:SF1">
    <property type="entry name" value="NON-SPECIFIC LIPID-TRANSFER PROTEIN-LIKE 2"/>
    <property type="match status" value="1"/>
</dbReference>
<feature type="domain" description="Thiolase N-terminal" evidence="1">
    <location>
        <begin position="7"/>
        <end position="125"/>
    </location>
</feature>
<sequence>MAKNPCIIGVGMTKFGNLLETPELKNKTFQELVAEAAFEAYDDAGISPEEIDAFIVGNMLPQTSLSNSQATNCSDWLGLRYKPGFHIDTACSTTLTGIGIARDMIASGKYKNILVVGGEITNSYPDMENDFPLDRKPLDRVKLWKWTDYAVDHNYAYQHFYGFDALIGVFGLAYMKTIGLSFKEFDRIMMQINKNVRLHASMNPKAICYEDGTLEEEAKREGFSSVEDYWKSDKNPFIAWPVRKKSVLNYADGASAIVLSSEPKKFTKKMPVEILGYHWAAENWPWDGSSEKIAFEGAYKMAGIKPKDIDYLTVHDCFQSAYLTSSEIAGYLEPGKAWKAILDGRTRFDGDKPMDTSGGRHGVGHAFEASAGAETYEIVKQMRGEAGKRQIKKPLKIAVQHNAGYALHYAVTVYKTAK</sequence>
<gene>
    <name evidence="3" type="ORF">COT33_03395</name>
</gene>
<dbReference type="InterPro" id="IPR016039">
    <property type="entry name" value="Thiolase-like"/>
</dbReference>
<keyword evidence="3" id="KW-0808">Transferase</keyword>
<dbReference type="Gene3D" id="3.40.47.10">
    <property type="match status" value="1"/>
</dbReference>